<evidence type="ECO:0000256" key="1">
    <source>
        <dbReference type="ARBA" id="ARBA00001954"/>
    </source>
</evidence>
<evidence type="ECO:0000313" key="6">
    <source>
        <dbReference type="Proteomes" id="UP000630528"/>
    </source>
</evidence>
<evidence type="ECO:0000313" key="5">
    <source>
        <dbReference type="EMBL" id="MBK6007130.1"/>
    </source>
</evidence>
<evidence type="ECO:0000256" key="2">
    <source>
        <dbReference type="ARBA" id="ARBA00023002"/>
    </source>
</evidence>
<dbReference type="RefSeq" id="WP_201171977.1">
    <property type="nucleotide sequence ID" value="NZ_JAEPWM010000005.1"/>
</dbReference>
<dbReference type="Pfam" id="PF02668">
    <property type="entry name" value="TauD"/>
    <property type="match status" value="1"/>
</dbReference>
<dbReference type="AlphaFoldDB" id="A0A934WMZ5"/>
<reference evidence="5" key="2">
    <citation type="submission" date="2021-01" db="EMBL/GenBank/DDBJ databases">
        <authorList>
            <person name="Kang M."/>
        </authorList>
    </citation>
    <scope>NUCLEOTIDE SEQUENCE</scope>
    <source>
        <strain evidence="5">KACC 17527</strain>
    </source>
</reference>
<dbReference type="InterPro" id="IPR003819">
    <property type="entry name" value="TauD/TfdA-like"/>
</dbReference>
<dbReference type="GO" id="GO:0017000">
    <property type="term" value="P:antibiotic biosynthetic process"/>
    <property type="evidence" value="ECO:0007669"/>
    <property type="project" value="UniProtKB-KW"/>
</dbReference>
<reference evidence="5" key="1">
    <citation type="journal article" date="2012" name="J. Microbiol. Biotechnol.">
        <title>Ramlibacter ginsenosidimutans sp. nov., with ginsenoside-converting activity.</title>
        <authorList>
            <person name="Wang L."/>
            <person name="An D.S."/>
            <person name="Kim S.G."/>
            <person name="Jin F.X."/>
            <person name="Kim S.C."/>
            <person name="Lee S.T."/>
            <person name="Im W.T."/>
        </authorList>
    </citation>
    <scope>NUCLEOTIDE SEQUENCE</scope>
    <source>
        <strain evidence="5">KACC 17527</strain>
    </source>
</reference>
<keyword evidence="5" id="KW-0223">Dioxygenase</keyword>
<dbReference type="Gene3D" id="3.60.130.10">
    <property type="entry name" value="Clavaminate synthase-like"/>
    <property type="match status" value="1"/>
</dbReference>
<dbReference type="InterPro" id="IPR042098">
    <property type="entry name" value="TauD-like_sf"/>
</dbReference>
<keyword evidence="3" id="KW-0045">Antibiotic biosynthesis</keyword>
<dbReference type="PANTHER" id="PTHR10696">
    <property type="entry name" value="GAMMA-BUTYROBETAINE HYDROXYLASE-RELATED"/>
    <property type="match status" value="1"/>
</dbReference>
<dbReference type="EMBL" id="JAEPWM010000005">
    <property type="protein sequence ID" value="MBK6007130.1"/>
    <property type="molecule type" value="Genomic_DNA"/>
</dbReference>
<gene>
    <name evidence="5" type="ORF">JJB11_13600</name>
</gene>
<feature type="domain" description="TauD/TfdA-like" evidence="4">
    <location>
        <begin position="61"/>
        <end position="311"/>
    </location>
</feature>
<dbReference type="Proteomes" id="UP000630528">
    <property type="component" value="Unassembled WGS sequence"/>
</dbReference>
<evidence type="ECO:0000256" key="3">
    <source>
        <dbReference type="ARBA" id="ARBA00023194"/>
    </source>
</evidence>
<keyword evidence="6" id="KW-1185">Reference proteome</keyword>
<name>A0A934WMZ5_9BURK</name>
<dbReference type="InterPro" id="IPR050411">
    <property type="entry name" value="AlphaKG_dependent_hydroxylases"/>
</dbReference>
<keyword evidence="2" id="KW-0560">Oxidoreductase</keyword>
<comment type="caution">
    <text evidence="5">The sequence shown here is derived from an EMBL/GenBank/DDBJ whole genome shotgun (WGS) entry which is preliminary data.</text>
</comment>
<comment type="cofactor">
    <cofactor evidence="1">
        <name>Fe(2+)</name>
        <dbReference type="ChEBI" id="CHEBI:29033"/>
    </cofactor>
</comment>
<dbReference type="SUPFAM" id="SSF51197">
    <property type="entry name" value="Clavaminate synthase-like"/>
    <property type="match status" value="1"/>
</dbReference>
<dbReference type="GO" id="GO:0016706">
    <property type="term" value="F:2-oxoglutarate-dependent dioxygenase activity"/>
    <property type="evidence" value="ECO:0007669"/>
    <property type="project" value="UniProtKB-ARBA"/>
</dbReference>
<sequence>MSAALLRPAVGRDASAWMAADLGHDMGWVTRLDAQESAHMASVVRAAMRPGQPLLAYRRGDFPFGERLLAPIRRAFDEAQHGRGVALVQGLPRDGLNPEEFELLTWGIGLHFGVARPQDRHSRYMNKVMDAGTVYRSAGGRGYSSNAELDFHVDGSDVVLLSCYNQAPVGGDSMCSSAATAFRILCRERQDLAQVLQQPFRFSRQGEQVEGKPPVHVNPVFAEHEGELFCFWNRNRVINATRLADGGELTPLQQEAIDLLDAILRRPEVMYLMRLQPGDLQILNNYTVLHSRTEFQDGADPARKRMLFRLWLATPEGRALPPAWAGFFGDTRPGTVRGGVHGFQYDEQCEAFDARQAAELGMGFDATIRP</sequence>
<protein>
    <submittedName>
        <fullName evidence="5">TauD/TfdA family dioxygenase</fullName>
    </submittedName>
</protein>
<organism evidence="5 6">
    <name type="scientific">Ramlibacter ginsenosidimutans</name>
    <dbReference type="NCBI Taxonomy" id="502333"/>
    <lineage>
        <taxon>Bacteria</taxon>
        <taxon>Pseudomonadati</taxon>
        <taxon>Pseudomonadota</taxon>
        <taxon>Betaproteobacteria</taxon>
        <taxon>Burkholderiales</taxon>
        <taxon>Comamonadaceae</taxon>
        <taxon>Ramlibacter</taxon>
    </lineage>
</organism>
<accession>A0A934WMZ5</accession>
<dbReference type="PANTHER" id="PTHR10696:SF56">
    <property type="entry name" value="TAUD_TFDA-LIKE DOMAIN-CONTAINING PROTEIN"/>
    <property type="match status" value="1"/>
</dbReference>
<proteinExistence type="predicted"/>
<evidence type="ECO:0000259" key="4">
    <source>
        <dbReference type="Pfam" id="PF02668"/>
    </source>
</evidence>